<evidence type="ECO:0000256" key="2">
    <source>
        <dbReference type="ARBA" id="ARBA00022679"/>
    </source>
</evidence>
<evidence type="ECO:0000313" key="3">
    <source>
        <dbReference type="EMBL" id="QDV56933.1"/>
    </source>
</evidence>
<dbReference type="EC" id="2.4.1.187" evidence="3"/>
<dbReference type="InterPro" id="IPR004629">
    <property type="entry name" value="WecG_TagA_CpsF"/>
</dbReference>
<keyword evidence="1 3" id="KW-0328">Glycosyltransferase</keyword>
<keyword evidence="4" id="KW-1185">Reference proteome</keyword>
<gene>
    <name evidence="3" type="primary">tagA_2</name>
    <name evidence="3" type="ORF">Mal33_29340</name>
</gene>
<dbReference type="AlphaFoldDB" id="A0A518IV18"/>
<proteinExistence type="predicted"/>
<dbReference type="NCBIfam" id="TIGR00696">
    <property type="entry name" value="wecG_tagA_cpsF"/>
    <property type="match status" value="1"/>
</dbReference>
<evidence type="ECO:0000313" key="4">
    <source>
        <dbReference type="Proteomes" id="UP000316770"/>
    </source>
</evidence>
<dbReference type="Pfam" id="PF03808">
    <property type="entry name" value="Glyco_tran_WecG"/>
    <property type="match status" value="1"/>
</dbReference>
<reference evidence="3 4" key="1">
    <citation type="submission" date="2019-02" db="EMBL/GenBank/DDBJ databases">
        <title>Deep-cultivation of Planctomycetes and their phenomic and genomic characterization uncovers novel biology.</title>
        <authorList>
            <person name="Wiegand S."/>
            <person name="Jogler M."/>
            <person name="Boedeker C."/>
            <person name="Pinto D."/>
            <person name="Vollmers J."/>
            <person name="Rivas-Marin E."/>
            <person name="Kohn T."/>
            <person name="Peeters S.H."/>
            <person name="Heuer A."/>
            <person name="Rast P."/>
            <person name="Oberbeckmann S."/>
            <person name="Bunk B."/>
            <person name="Jeske O."/>
            <person name="Meyerdierks A."/>
            <person name="Storesund J.E."/>
            <person name="Kallscheuer N."/>
            <person name="Luecker S."/>
            <person name="Lage O.M."/>
            <person name="Pohl T."/>
            <person name="Merkel B.J."/>
            <person name="Hornburger P."/>
            <person name="Mueller R.-W."/>
            <person name="Bruemmer F."/>
            <person name="Labrenz M."/>
            <person name="Spormann A.M."/>
            <person name="Op den Camp H."/>
            <person name="Overmann J."/>
            <person name="Amann R."/>
            <person name="Jetten M.S.M."/>
            <person name="Mascher T."/>
            <person name="Medema M.H."/>
            <person name="Devos D.P."/>
            <person name="Kaster A.-K."/>
            <person name="Ovreas L."/>
            <person name="Rohde M."/>
            <person name="Galperin M.Y."/>
            <person name="Jogler C."/>
        </authorList>
    </citation>
    <scope>NUCLEOTIDE SEQUENCE [LARGE SCALE GENOMIC DNA]</scope>
    <source>
        <strain evidence="3 4">Mal33</strain>
    </source>
</reference>
<accession>A0A518IV18</accession>
<sequence length="306" mass="33900">MSNAFQTNAAAQVFLDRKPVHADRALSKLEAQIVQLEARVEEALAEPDSNGDRSPAKPEAVEIWGVPFSRLTLGQTLQHVDRLVAAGQPGYFITANLNYNMLTSQHPELRQVNDDAAFIVCDGMPMVWRSRWTDSPLPERVAGSELIYALTKWSAHKGHRIYFLGGAPGVAQAAADKLSARYPGLTVAGVHSPPFRSLDDQEHADLIDQIRSSKPDIVYVAMGQPKGELWIAENYRAIGAPVCVQIGASFDFVAGGVARAPRWIQRAGLEWCYRMAQEPRRLAGRYWQNGKFLLRALWQETPLGGR</sequence>
<dbReference type="RefSeq" id="WP_145285909.1">
    <property type="nucleotide sequence ID" value="NZ_CP036318.1"/>
</dbReference>
<dbReference type="CDD" id="cd06533">
    <property type="entry name" value="Glyco_transf_WecG_TagA"/>
    <property type="match status" value="1"/>
</dbReference>
<evidence type="ECO:0000256" key="1">
    <source>
        <dbReference type="ARBA" id="ARBA00022676"/>
    </source>
</evidence>
<keyword evidence="2 3" id="KW-0808">Transferase</keyword>
<dbReference type="EMBL" id="CP036318">
    <property type="protein sequence ID" value="QDV56933.1"/>
    <property type="molecule type" value="Genomic_DNA"/>
</dbReference>
<dbReference type="Proteomes" id="UP000316770">
    <property type="component" value="Chromosome"/>
</dbReference>
<dbReference type="PANTHER" id="PTHR34136:SF1">
    <property type="entry name" value="UDP-N-ACETYL-D-MANNOSAMINURONIC ACID TRANSFERASE"/>
    <property type="match status" value="1"/>
</dbReference>
<name>A0A518IV18_9BACT</name>
<organism evidence="3 4">
    <name type="scientific">Rosistilla oblonga</name>
    <dbReference type="NCBI Taxonomy" id="2527990"/>
    <lineage>
        <taxon>Bacteria</taxon>
        <taxon>Pseudomonadati</taxon>
        <taxon>Planctomycetota</taxon>
        <taxon>Planctomycetia</taxon>
        <taxon>Pirellulales</taxon>
        <taxon>Pirellulaceae</taxon>
        <taxon>Rosistilla</taxon>
    </lineage>
</organism>
<protein>
    <submittedName>
        <fullName evidence="3">N-acetylmannosaminyltransferase</fullName>
        <ecNumber evidence="3">2.4.1.187</ecNumber>
    </submittedName>
</protein>
<dbReference type="GO" id="GO:0047244">
    <property type="term" value="F:N-acetylglucosaminyldiphosphoundecaprenol N-acetyl-beta-D-mannosaminyltransferase activity"/>
    <property type="evidence" value="ECO:0007669"/>
    <property type="project" value="UniProtKB-EC"/>
</dbReference>
<dbReference type="PANTHER" id="PTHR34136">
    <property type="match status" value="1"/>
</dbReference>